<feature type="region of interest" description="Disordered" evidence="7">
    <location>
        <begin position="473"/>
        <end position="501"/>
    </location>
</feature>
<comment type="caution">
    <text evidence="9">The sequence shown here is derived from an EMBL/GenBank/DDBJ whole genome shotgun (WGS) entry which is preliminary data.</text>
</comment>
<evidence type="ECO:0000259" key="8">
    <source>
        <dbReference type="PROSITE" id="PS50102"/>
    </source>
</evidence>
<feature type="region of interest" description="Disordered" evidence="7">
    <location>
        <begin position="402"/>
        <end position="447"/>
    </location>
</feature>
<evidence type="ECO:0000256" key="1">
    <source>
        <dbReference type="ARBA" id="ARBA00004604"/>
    </source>
</evidence>
<comment type="similarity">
    <text evidence="2">Belongs to the ESF2/ABP1 family.</text>
</comment>
<organism evidence="9 10">
    <name type="scientific">Steinernema hermaphroditum</name>
    <dbReference type="NCBI Taxonomy" id="289476"/>
    <lineage>
        <taxon>Eukaryota</taxon>
        <taxon>Metazoa</taxon>
        <taxon>Ecdysozoa</taxon>
        <taxon>Nematoda</taxon>
        <taxon>Chromadorea</taxon>
        <taxon>Rhabditida</taxon>
        <taxon>Tylenchina</taxon>
        <taxon>Panagrolaimomorpha</taxon>
        <taxon>Strongyloidoidea</taxon>
        <taxon>Steinernematidae</taxon>
        <taxon>Steinernema</taxon>
    </lineage>
</organism>
<accession>A0AA39IHF8</accession>
<dbReference type="PROSITE" id="PS50102">
    <property type="entry name" value="RRM"/>
    <property type="match status" value="1"/>
</dbReference>
<dbReference type="InterPro" id="IPR039119">
    <property type="entry name" value="ABT1/Esf2"/>
</dbReference>
<comment type="subcellular location">
    <subcellularLocation>
        <location evidence="1">Nucleus</location>
        <location evidence="1">Nucleolus</location>
    </subcellularLocation>
</comment>
<dbReference type="EMBL" id="JAUCMV010000001">
    <property type="protein sequence ID" value="KAK0423314.1"/>
    <property type="molecule type" value="Genomic_DNA"/>
</dbReference>
<dbReference type="Pfam" id="PF06911">
    <property type="entry name" value="Senescence"/>
    <property type="match status" value="1"/>
</dbReference>
<dbReference type="GO" id="GO:0003723">
    <property type="term" value="F:RNA binding"/>
    <property type="evidence" value="ECO:0007669"/>
    <property type="project" value="UniProtKB-UniRule"/>
</dbReference>
<keyword evidence="4 6" id="KW-0694">RNA-binding</keyword>
<dbReference type="CDD" id="cd12263">
    <property type="entry name" value="RRM_ABT1_like"/>
    <property type="match status" value="1"/>
</dbReference>
<dbReference type="PANTHER" id="PTHR12311">
    <property type="entry name" value="ACTIVATOR OF BASAL TRANSCRIPTION 1"/>
    <property type="match status" value="1"/>
</dbReference>
<protein>
    <recommendedName>
        <fullName evidence="3">Activator of basal transcription 1</fullName>
    </recommendedName>
</protein>
<evidence type="ECO:0000256" key="4">
    <source>
        <dbReference type="ARBA" id="ARBA00022884"/>
    </source>
</evidence>
<feature type="compositionally biased region" description="Basic and acidic residues" evidence="7">
    <location>
        <begin position="403"/>
        <end position="419"/>
    </location>
</feature>
<dbReference type="GO" id="GO:0000472">
    <property type="term" value="P:endonucleolytic cleavage to generate mature 5'-end of SSU-rRNA from (SSU-rRNA, 5.8S rRNA, LSU-rRNA)"/>
    <property type="evidence" value="ECO:0007669"/>
    <property type="project" value="TreeGrafter"/>
</dbReference>
<keyword evidence="10" id="KW-1185">Reference proteome</keyword>
<evidence type="ECO:0000256" key="7">
    <source>
        <dbReference type="SAM" id="MobiDB-lite"/>
    </source>
</evidence>
<dbReference type="GO" id="GO:0034462">
    <property type="term" value="P:small-subunit processome assembly"/>
    <property type="evidence" value="ECO:0007669"/>
    <property type="project" value="TreeGrafter"/>
</dbReference>
<dbReference type="GO" id="GO:0000447">
    <property type="term" value="P:endonucleolytic cleavage in ITS1 to separate SSU-rRNA from 5.8S rRNA and LSU-rRNA from tricistronic rRNA transcript (SSU-rRNA, 5.8S rRNA, LSU-rRNA)"/>
    <property type="evidence" value="ECO:0007669"/>
    <property type="project" value="TreeGrafter"/>
</dbReference>
<sequence>MHSNRNVESETLLSVAHACCDQGLVFDEENDPEGTKAMYERSLSLIAEAELSPNAKNSEIYESMAAAKEKMTQRLKHFEEHDPERGTEEYKVKGELREHLESAGSEEADLIYFIPDGVQLIVVECDQTSAPTAPTSLQIFKLLSPVSAKEGMVAEAKAFIQKELGTYVVPNPTPDHPNMFVSIILPRDIDKDIEEGFVHTLRLFTDVRSGALLDSEEKKRLSDKIAAFLVKSGQHVAASVHTTAEKTNTRILNRGAKIRSKMDPTLEPVNINPMVRNGVHYVHKGSKVAARVTRYLLEKIGDIGVSIGKNVANSVSGDGVVGDTCTVLGGGITGMGTVWIALEDAGKTVVRSIANETVDTVKLKYGEEASGTAYEALFAAGHGGLTAFQVWELGHRSIAGRVAQRDMSDSEQEQSHVESDSDGSDEELEKQTEHAGNVDTKKKRKIRKKAPIVTKKRRLEDIQILKEKKITLSDLEDDDDDDDEAEEKEQQPIKHPEEVERKSGVLYIQTVPPRFTPTRVREYMERFGDIGRVYLAAEKRRFGNDTKARKIYTEGWVEFKRKSKAKRTAEMLNNNAVGGHRRTMAAQTLWSVKYLKGFKWVHLVEQLTYENKVDQHRMQAEISQAKRKASHFVEQLEKGENLKRIEQKAKKNGGVFEARPREVKQRQVFKQKKTKAKQTEAEKLELMKMIYS</sequence>
<dbReference type="SUPFAM" id="SSF54928">
    <property type="entry name" value="RNA-binding domain, RBD"/>
    <property type="match status" value="1"/>
</dbReference>
<dbReference type="InterPro" id="IPR035979">
    <property type="entry name" value="RBD_domain_sf"/>
</dbReference>
<evidence type="ECO:0000256" key="6">
    <source>
        <dbReference type="PROSITE-ProRule" id="PRU00176"/>
    </source>
</evidence>
<feature type="compositionally biased region" description="Basic and acidic residues" evidence="7">
    <location>
        <begin position="488"/>
        <end position="501"/>
    </location>
</feature>
<dbReference type="InterPro" id="IPR012677">
    <property type="entry name" value="Nucleotide-bd_a/b_plait_sf"/>
</dbReference>
<dbReference type="Gene3D" id="3.30.70.330">
    <property type="match status" value="1"/>
</dbReference>
<dbReference type="InterPro" id="IPR034353">
    <property type="entry name" value="ABT1/ESF2_RRM"/>
</dbReference>
<evidence type="ECO:0000256" key="2">
    <source>
        <dbReference type="ARBA" id="ARBA00005819"/>
    </source>
</evidence>
<proteinExistence type="inferred from homology"/>
<feature type="domain" description="RRM" evidence="8">
    <location>
        <begin position="504"/>
        <end position="581"/>
    </location>
</feature>
<dbReference type="AlphaFoldDB" id="A0AA39IHF8"/>
<evidence type="ECO:0000313" key="9">
    <source>
        <dbReference type="EMBL" id="KAK0423314.1"/>
    </source>
</evidence>
<evidence type="ECO:0000256" key="5">
    <source>
        <dbReference type="ARBA" id="ARBA00023242"/>
    </source>
</evidence>
<dbReference type="Proteomes" id="UP001175271">
    <property type="component" value="Unassembled WGS sequence"/>
</dbReference>
<name>A0AA39IHF8_9BILA</name>
<feature type="compositionally biased region" description="Acidic residues" evidence="7">
    <location>
        <begin position="474"/>
        <end position="487"/>
    </location>
</feature>
<dbReference type="PANTHER" id="PTHR12311:SF7">
    <property type="entry name" value="ACTIVATOR OF BASAL TRANSCRIPTION 1"/>
    <property type="match status" value="1"/>
</dbReference>
<dbReference type="InterPro" id="IPR000504">
    <property type="entry name" value="RRM_dom"/>
</dbReference>
<evidence type="ECO:0000313" key="10">
    <source>
        <dbReference type="Proteomes" id="UP001175271"/>
    </source>
</evidence>
<keyword evidence="5" id="KW-0539">Nucleus</keyword>
<dbReference type="GO" id="GO:0000480">
    <property type="term" value="P:endonucleolytic cleavage in 5'-ETS of tricistronic rRNA transcript (SSU-rRNA, 5.8S rRNA, LSU-rRNA)"/>
    <property type="evidence" value="ECO:0007669"/>
    <property type="project" value="TreeGrafter"/>
</dbReference>
<reference evidence="9" key="1">
    <citation type="submission" date="2023-06" db="EMBL/GenBank/DDBJ databases">
        <title>Genomic analysis of the entomopathogenic nematode Steinernema hermaphroditum.</title>
        <authorList>
            <person name="Schwarz E.M."/>
            <person name="Heppert J.K."/>
            <person name="Baniya A."/>
            <person name="Schwartz H.T."/>
            <person name="Tan C.-H."/>
            <person name="Antoshechkin I."/>
            <person name="Sternberg P.W."/>
            <person name="Goodrich-Blair H."/>
            <person name="Dillman A.R."/>
        </authorList>
    </citation>
    <scope>NUCLEOTIDE SEQUENCE</scope>
    <source>
        <strain evidence="9">PS9179</strain>
        <tissue evidence="9">Whole animal</tissue>
    </source>
</reference>
<dbReference type="GO" id="GO:0005730">
    <property type="term" value="C:nucleolus"/>
    <property type="evidence" value="ECO:0007669"/>
    <property type="project" value="UniProtKB-SubCell"/>
</dbReference>
<evidence type="ECO:0000256" key="3">
    <source>
        <dbReference type="ARBA" id="ARBA00020737"/>
    </source>
</evidence>
<dbReference type="InterPro" id="IPR009686">
    <property type="entry name" value="Senescence/spartin_C"/>
</dbReference>
<gene>
    <name evidence="9" type="ORF">QR680_008075</name>
</gene>